<proteinExistence type="predicted"/>
<accession>A0AAV4T2U5</accession>
<evidence type="ECO:0000313" key="2">
    <source>
        <dbReference type="EMBL" id="GIY40034.1"/>
    </source>
</evidence>
<keyword evidence="3" id="KW-1185">Reference proteome</keyword>
<evidence type="ECO:0000256" key="1">
    <source>
        <dbReference type="SAM" id="MobiDB-lite"/>
    </source>
</evidence>
<comment type="caution">
    <text evidence="2">The sequence shown here is derived from an EMBL/GenBank/DDBJ whole genome shotgun (WGS) entry which is preliminary data.</text>
</comment>
<dbReference type="AlphaFoldDB" id="A0AAV4T2U5"/>
<dbReference type="EMBL" id="BPLR01010549">
    <property type="protein sequence ID" value="GIY40034.1"/>
    <property type="molecule type" value="Genomic_DNA"/>
</dbReference>
<reference evidence="2 3" key="1">
    <citation type="submission" date="2021-06" db="EMBL/GenBank/DDBJ databases">
        <title>Caerostris extrusa draft genome.</title>
        <authorList>
            <person name="Kono N."/>
            <person name="Arakawa K."/>
        </authorList>
    </citation>
    <scope>NUCLEOTIDE SEQUENCE [LARGE SCALE GENOMIC DNA]</scope>
</reference>
<organism evidence="2 3">
    <name type="scientific">Caerostris extrusa</name>
    <name type="common">Bark spider</name>
    <name type="synonym">Caerostris bankana</name>
    <dbReference type="NCBI Taxonomy" id="172846"/>
    <lineage>
        <taxon>Eukaryota</taxon>
        <taxon>Metazoa</taxon>
        <taxon>Ecdysozoa</taxon>
        <taxon>Arthropoda</taxon>
        <taxon>Chelicerata</taxon>
        <taxon>Arachnida</taxon>
        <taxon>Araneae</taxon>
        <taxon>Araneomorphae</taxon>
        <taxon>Entelegynae</taxon>
        <taxon>Araneoidea</taxon>
        <taxon>Araneidae</taxon>
        <taxon>Caerostris</taxon>
    </lineage>
</organism>
<evidence type="ECO:0000313" key="3">
    <source>
        <dbReference type="Proteomes" id="UP001054945"/>
    </source>
</evidence>
<dbReference type="Proteomes" id="UP001054945">
    <property type="component" value="Unassembled WGS sequence"/>
</dbReference>
<protein>
    <submittedName>
        <fullName evidence="2">Uncharacterized protein</fullName>
    </submittedName>
</protein>
<sequence>MSRKFFLPLQIQILPLSRSDRKHKPPTGKTFYHSQVDEDNSTLQNKKNFFSNNSKRSPKYLCILCLFTPIVYSVSPTPPRDCKTNYPDGQLCFLHL</sequence>
<gene>
    <name evidence="2" type="ORF">CEXT_326851</name>
</gene>
<feature type="region of interest" description="Disordered" evidence="1">
    <location>
        <begin position="17"/>
        <end position="37"/>
    </location>
</feature>
<name>A0AAV4T2U5_CAEEX</name>